<comment type="caution">
    <text evidence="1">The sequence shown here is derived from an EMBL/GenBank/DDBJ whole genome shotgun (WGS) entry which is preliminary data.</text>
</comment>
<evidence type="ECO:0000313" key="2">
    <source>
        <dbReference type="Proteomes" id="UP001596112"/>
    </source>
</evidence>
<dbReference type="EMBL" id="JBHSNZ010000031">
    <property type="protein sequence ID" value="MFC5812125.1"/>
    <property type="molecule type" value="Genomic_DNA"/>
</dbReference>
<dbReference type="RefSeq" id="WP_272170244.1">
    <property type="nucleotide sequence ID" value="NZ_JAQOSL010000016.1"/>
</dbReference>
<reference evidence="2" key="1">
    <citation type="journal article" date="2019" name="Int. J. Syst. Evol. Microbiol.">
        <title>The Global Catalogue of Microorganisms (GCM) 10K type strain sequencing project: providing services to taxonomists for standard genome sequencing and annotation.</title>
        <authorList>
            <consortium name="The Broad Institute Genomics Platform"/>
            <consortium name="The Broad Institute Genome Sequencing Center for Infectious Disease"/>
            <person name="Wu L."/>
            <person name="Ma J."/>
        </authorList>
    </citation>
    <scope>NUCLEOTIDE SEQUENCE [LARGE SCALE GENOMIC DNA]</scope>
    <source>
        <strain evidence="2">JCM 9918</strain>
    </source>
</reference>
<name>A0ABW1BI88_9ACTN</name>
<sequence length="43" mass="4872">MISESAAAQWDLELDDLFLTIGHRHHRGRRGLASDMSSYATQQ</sequence>
<dbReference type="Proteomes" id="UP001596112">
    <property type="component" value="Unassembled WGS sequence"/>
</dbReference>
<organism evidence="1 2">
    <name type="scientific">Streptomyces heilongjiangensis</name>
    <dbReference type="NCBI Taxonomy" id="945052"/>
    <lineage>
        <taxon>Bacteria</taxon>
        <taxon>Bacillati</taxon>
        <taxon>Actinomycetota</taxon>
        <taxon>Actinomycetes</taxon>
        <taxon>Kitasatosporales</taxon>
        <taxon>Streptomycetaceae</taxon>
        <taxon>Streptomyces</taxon>
    </lineage>
</organism>
<protein>
    <recommendedName>
        <fullName evidence="3">Transposase</fullName>
    </recommendedName>
</protein>
<gene>
    <name evidence="1" type="ORF">ACFQGO_32220</name>
</gene>
<proteinExistence type="predicted"/>
<accession>A0ABW1BI88</accession>
<keyword evidence="2" id="KW-1185">Reference proteome</keyword>
<evidence type="ECO:0000313" key="1">
    <source>
        <dbReference type="EMBL" id="MFC5812125.1"/>
    </source>
</evidence>
<evidence type="ECO:0008006" key="3">
    <source>
        <dbReference type="Google" id="ProtNLM"/>
    </source>
</evidence>